<keyword evidence="1" id="KW-0812">Transmembrane</keyword>
<dbReference type="AlphaFoldDB" id="A0A922SXR7"/>
<reference evidence="3" key="1">
    <citation type="journal article" date="2022" name="Microb. Genom.">
        <title>A global pangenome for the wheat fungal pathogen Pyrenophora tritici-repentis and prediction of effector protein structural homology.</title>
        <authorList>
            <person name="Moolhuijzen P.M."/>
            <person name="See P.T."/>
            <person name="Shi G."/>
            <person name="Powell H.R."/>
            <person name="Cockram J."/>
            <person name="Jorgensen L.N."/>
            <person name="Benslimane H."/>
            <person name="Strelkov S.E."/>
            <person name="Turner J."/>
            <person name="Liu Z."/>
            <person name="Moffat C.S."/>
        </authorList>
    </citation>
    <scope>NUCLEOTIDE SEQUENCE [LARGE SCALE GENOMIC DNA]</scope>
</reference>
<dbReference type="Proteomes" id="UP000249757">
    <property type="component" value="Unassembled WGS sequence"/>
</dbReference>
<dbReference type="EMBL" id="NRDI02000015">
    <property type="protein sequence ID" value="KAI1510972.1"/>
    <property type="molecule type" value="Genomic_DNA"/>
</dbReference>
<accession>A0A922SXR7</accession>
<keyword evidence="3" id="KW-1185">Reference proteome</keyword>
<sequence length="205" mass="23059">MSGMVLGISKKTFLKQHVVPSSPYDKFNDDICAFCLCEYNDSDHLAVRVLPSPLFGPSAVVTFDDIVLGIVQKIEAVSLQVSYLFDPLPTPVNTFLRFLWYRHCLLYYAELVVDRCTNVGVRNPALNLRRLTLVMTLLRLCVSFKYSLALSIAMVVVALLFGAHGEFSNLKDRIMFFGIMLVAILLWSVVYVCCEAMSNYLLGLL</sequence>
<protein>
    <submittedName>
        <fullName evidence="2">Uncharacterized protein</fullName>
    </submittedName>
</protein>
<name>A0A922SXR7_9PLEO</name>
<keyword evidence="1" id="KW-0472">Membrane</keyword>
<feature type="transmembrane region" description="Helical" evidence="1">
    <location>
        <begin position="174"/>
        <end position="194"/>
    </location>
</feature>
<evidence type="ECO:0000313" key="3">
    <source>
        <dbReference type="Proteomes" id="UP000249757"/>
    </source>
</evidence>
<evidence type="ECO:0000313" key="2">
    <source>
        <dbReference type="EMBL" id="KAI1510972.1"/>
    </source>
</evidence>
<keyword evidence="1" id="KW-1133">Transmembrane helix</keyword>
<comment type="caution">
    <text evidence="2">The sequence shown here is derived from an EMBL/GenBank/DDBJ whole genome shotgun (WGS) entry which is preliminary data.</text>
</comment>
<proteinExistence type="predicted"/>
<evidence type="ECO:0000256" key="1">
    <source>
        <dbReference type="SAM" id="Phobius"/>
    </source>
</evidence>
<feature type="transmembrane region" description="Helical" evidence="1">
    <location>
        <begin position="137"/>
        <end position="162"/>
    </location>
</feature>
<organism evidence="2 3">
    <name type="scientific">Pyrenophora tritici-repentis</name>
    <dbReference type="NCBI Taxonomy" id="45151"/>
    <lineage>
        <taxon>Eukaryota</taxon>
        <taxon>Fungi</taxon>
        <taxon>Dikarya</taxon>
        <taxon>Ascomycota</taxon>
        <taxon>Pezizomycotina</taxon>
        <taxon>Dothideomycetes</taxon>
        <taxon>Pleosporomycetidae</taxon>
        <taxon>Pleosporales</taxon>
        <taxon>Pleosporineae</taxon>
        <taxon>Pleosporaceae</taxon>
        <taxon>Pyrenophora</taxon>
    </lineage>
</organism>
<gene>
    <name evidence="2" type="ORF">Ptr86124_010093</name>
</gene>